<dbReference type="InterPro" id="IPR001296">
    <property type="entry name" value="Glyco_trans_1"/>
</dbReference>
<dbReference type="PANTHER" id="PTHR12526:SF635">
    <property type="entry name" value="GLYCOSYL TRANSFERASE GROUP 1"/>
    <property type="match status" value="1"/>
</dbReference>
<accession>A0ABT1KA68</accession>
<dbReference type="Pfam" id="PF00534">
    <property type="entry name" value="Glycos_transf_1"/>
    <property type="match status" value="1"/>
</dbReference>
<keyword evidence="2" id="KW-0808">Transferase</keyword>
<evidence type="ECO:0000259" key="5">
    <source>
        <dbReference type="Pfam" id="PF13439"/>
    </source>
</evidence>
<gene>
    <name evidence="6" type="ORF">HD595_007035</name>
</gene>
<feature type="domain" description="Glycosyltransferase subfamily 4-like N-terminal" evidence="5">
    <location>
        <begin position="22"/>
        <end position="193"/>
    </location>
</feature>
<feature type="compositionally biased region" description="Gly residues" evidence="3">
    <location>
        <begin position="228"/>
        <end position="241"/>
    </location>
</feature>
<dbReference type="EMBL" id="JAMZEC010000001">
    <property type="protein sequence ID" value="MCP2350913.1"/>
    <property type="molecule type" value="Genomic_DNA"/>
</dbReference>
<dbReference type="RefSeq" id="WP_253776688.1">
    <property type="nucleotide sequence ID" value="NZ_BAAAVE010000010.1"/>
</dbReference>
<dbReference type="Gene3D" id="3.40.50.2000">
    <property type="entry name" value="Glycogen Phosphorylase B"/>
    <property type="match status" value="2"/>
</dbReference>
<feature type="region of interest" description="Disordered" evidence="3">
    <location>
        <begin position="197"/>
        <end position="241"/>
    </location>
</feature>
<dbReference type="InterPro" id="IPR028098">
    <property type="entry name" value="Glyco_trans_4-like_N"/>
</dbReference>
<evidence type="ECO:0000313" key="6">
    <source>
        <dbReference type="EMBL" id="MCP2350913.1"/>
    </source>
</evidence>
<evidence type="ECO:0000313" key="7">
    <source>
        <dbReference type="Proteomes" id="UP001320766"/>
    </source>
</evidence>
<proteinExistence type="predicted"/>
<dbReference type="PANTHER" id="PTHR12526">
    <property type="entry name" value="GLYCOSYLTRANSFERASE"/>
    <property type="match status" value="1"/>
</dbReference>
<sequence>MRIALVSEHADPLAAIGGVDAGGQNVYVAALATALGARGHEVVVHTRRWDPGQPARVELAPGARVEYVEAGPAAPVPKDELPPYMPEFTARLAARWEADPPDVVHAHFWMSGQAALRAAGNVPVVQTFHALGTVKRRWQGAADTSPPHRVDTERQIGRSADAVLATCRDEVNELRAMGVPERRIVIVPCGVDLGHFRPDGPKGPWPGGTGAPEADGSGPLGARADGSGAPGTDGAGVPGGPQAGMARVLSIGRLVPRKGVDTLVQAMRLLPRAELVIAGGRVDDEEAVRLRELTDGYGLAGRVRVVGSVPRDEVPALMRAADALVTVPWYEPFGMVPVEAMACGVPVIASAVGGHLDTVAGCGLLVPPRRPRALARALKDVLADPGRRRAMGAAGARRARQRYGWPRVAERTEAVYTQVIDGRMCRLAALGG</sequence>
<evidence type="ECO:0000259" key="4">
    <source>
        <dbReference type="Pfam" id="PF00534"/>
    </source>
</evidence>
<feature type="domain" description="Glycosyl transferase family 1" evidence="4">
    <location>
        <begin position="247"/>
        <end position="397"/>
    </location>
</feature>
<protein>
    <submittedName>
        <fullName evidence="6">Glycosyltransferase involved in cell wall biosynthesis</fullName>
    </submittedName>
</protein>
<evidence type="ECO:0000256" key="2">
    <source>
        <dbReference type="ARBA" id="ARBA00022679"/>
    </source>
</evidence>
<organism evidence="6 7">
    <name type="scientific">Nonomuraea roseoviolacea subsp. carminata</name>
    <dbReference type="NCBI Taxonomy" id="160689"/>
    <lineage>
        <taxon>Bacteria</taxon>
        <taxon>Bacillati</taxon>
        <taxon>Actinomycetota</taxon>
        <taxon>Actinomycetes</taxon>
        <taxon>Streptosporangiales</taxon>
        <taxon>Streptosporangiaceae</taxon>
        <taxon>Nonomuraea</taxon>
    </lineage>
</organism>
<evidence type="ECO:0000256" key="1">
    <source>
        <dbReference type="ARBA" id="ARBA00022676"/>
    </source>
</evidence>
<reference evidence="6 7" key="1">
    <citation type="submission" date="2022-06" db="EMBL/GenBank/DDBJ databases">
        <title>Sequencing the genomes of 1000 actinobacteria strains.</title>
        <authorList>
            <person name="Klenk H.-P."/>
        </authorList>
    </citation>
    <scope>NUCLEOTIDE SEQUENCE [LARGE SCALE GENOMIC DNA]</scope>
    <source>
        <strain evidence="6 7">DSM 44170</strain>
    </source>
</reference>
<dbReference type="Pfam" id="PF13439">
    <property type="entry name" value="Glyco_transf_4"/>
    <property type="match status" value="1"/>
</dbReference>
<dbReference type="SUPFAM" id="SSF53756">
    <property type="entry name" value="UDP-Glycosyltransferase/glycogen phosphorylase"/>
    <property type="match status" value="1"/>
</dbReference>
<keyword evidence="1" id="KW-0328">Glycosyltransferase</keyword>
<evidence type="ECO:0000256" key="3">
    <source>
        <dbReference type="SAM" id="MobiDB-lite"/>
    </source>
</evidence>
<keyword evidence="7" id="KW-1185">Reference proteome</keyword>
<dbReference type="Proteomes" id="UP001320766">
    <property type="component" value="Unassembled WGS sequence"/>
</dbReference>
<comment type="caution">
    <text evidence="6">The sequence shown here is derived from an EMBL/GenBank/DDBJ whole genome shotgun (WGS) entry which is preliminary data.</text>
</comment>
<name>A0ABT1KA68_9ACTN</name>